<dbReference type="SUPFAM" id="SSF103473">
    <property type="entry name" value="MFS general substrate transporter"/>
    <property type="match status" value="1"/>
</dbReference>
<dbReference type="KEGG" id="llu:AKJ09_01367"/>
<dbReference type="InterPro" id="IPR036259">
    <property type="entry name" value="MFS_trans_sf"/>
</dbReference>
<feature type="transmembrane region" description="Helical" evidence="5">
    <location>
        <begin position="277"/>
        <end position="295"/>
    </location>
</feature>
<gene>
    <name evidence="6" type="ORF">AKJ09_01367</name>
</gene>
<name>A0A0K1PMF5_9BACT</name>
<keyword evidence="3 5" id="KW-0472">Membrane</keyword>
<keyword evidence="1 5" id="KW-0812">Transmembrane</keyword>
<feature type="transmembrane region" description="Helical" evidence="5">
    <location>
        <begin position="175"/>
        <end position="197"/>
    </location>
</feature>
<reference evidence="6 7" key="1">
    <citation type="submission" date="2015-08" db="EMBL/GenBank/DDBJ databases">
        <authorList>
            <person name="Babu N.S."/>
            <person name="Beckwith C.J."/>
            <person name="Beseler K.G."/>
            <person name="Brison A."/>
            <person name="Carone J.V."/>
            <person name="Caskin T.P."/>
            <person name="Diamond M."/>
            <person name="Durham M.E."/>
            <person name="Foxe J.M."/>
            <person name="Go M."/>
            <person name="Henderson B.A."/>
            <person name="Jones I.B."/>
            <person name="McGettigan J.A."/>
            <person name="Micheletti S.J."/>
            <person name="Nasrallah M.E."/>
            <person name="Ortiz D."/>
            <person name="Piller C.R."/>
            <person name="Privatt S.R."/>
            <person name="Schneider S.L."/>
            <person name="Sharp S."/>
            <person name="Smith T.C."/>
            <person name="Stanton J.D."/>
            <person name="Ullery H.E."/>
            <person name="Wilson R.J."/>
            <person name="Serrano M.G."/>
            <person name="Buck G."/>
            <person name="Lee V."/>
            <person name="Wang Y."/>
            <person name="Carvalho R."/>
            <person name="Voegtly L."/>
            <person name="Shi R."/>
            <person name="Duckworth R."/>
            <person name="Johnson A."/>
            <person name="Loviza R."/>
            <person name="Walstead R."/>
            <person name="Shah Z."/>
            <person name="Kiflezghi M."/>
            <person name="Wade K."/>
            <person name="Ball S.L."/>
            <person name="Bradley K.W."/>
            <person name="Asai D.J."/>
            <person name="Bowman C.A."/>
            <person name="Russell D.A."/>
            <person name="Pope W.H."/>
            <person name="Jacobs-Sera D."/>
            <person name="Hendrix R.W."/>
            <person name="Hatfull G.F."/>
        </authorList>
    </citation>
    <scope>NUCLEOTIDE SEQUENCE [LARGE SCALE GENOMIC DNA]</scope>
    <source>
        <strain evidence="6 7">DSM 27648</strain>
    </source>
</reference>
<feature type="transmembrane region" description="Helical" evidence="5">
    <location>
        <begin position="110"/>
        <end position="128"/>
    </location>
</feature>
<feature type="transmembrane region" description="Helical" evidence="5">
    <location>
        <begin position="203"/>
        <end position="221"/>
    </location>
</feature>
<dbReference type="STRING" id="1391654.AKJ09_01367"/>
<feature type="transmembrane region" description="Helical" evidence="5">
    <location>
        <begin position="366"/>
        <end position="387"/>
    </location>
</feature>
<dbReference type="Pfam" id="PF07690">
    <property type="entry name" value="MFS_1"/>
    <property type="match status" value="1"/>
</dbReference>
<feature type="transmembrane region" description="Helical" evidence="5">
    <location>
        <begin position="44"/>
        <end position="67"/>
    </location>
</feature>
<dbReference type="Proteomes" id="UP000064967">
    <property type="component" value="Chromosome"/>
</dbReference>
<dbReference type="InterPro" id="IPR011701">
    <property type="entry name" value="MFS"/>
</dbReference>
<organism evidence="6 7">
    <name type="scientific">Labilithrix luteola</name>
    <dbReference type="NCBI Taxonomy" id="1391654"/>
    <lineage>
        <taxon>Bacteria</taxon>
        <taxon>Pseudomonadati</taxon>
        <taxon>Myxococcota</taxon>
        <taxon>Polyangia</taxon>
        <taxon>Polyangiales</taxon>
        <taxon>Labilitrichaceae</taxon>
        <taxon>Labilithrix</taxon>
    </lineage>
</organism>
<protein>
    <submittedName>
        <fullName evidence="6">Transporter, putative</fullName>
    </submittedName>
</protein>
<evidence type="ECO:0000256" key="5">
    <source>
        <dbReference type="SAM" id="Phobius"/>
    </source>
</evidence>
<feature type="transmembrane region" description="Helical" evidence="5">
    <location>
        <begin position="307"/>
        <end position="326"/>
    </location>
</feature>
<proteinExistence type="predicted"/>
<dbReference type="Gene3D" id="1.20.1250.20">
    <property type="entry name" value="MFS general substrate transporter like domains"/>
    <property type="match status" value="1"/>
</dbReference>
<evidence type="ECO:0000313" key="6">
    <source>
        <dbReference type="EMBL" id="AKU94703.1"/>
    </source>
</evidence>
<evidence type="ECO:0000256" key="2">
    <source>
        <dbReference type="ARBA" id="ARBA00022989"/>
    </source>
</evidence>
<keyword evidence="2 5" id="KW-1133">Transmembrane helix</keyword>
<dbReference type="GO" id="GO:0022857">
    <property type="term" value="F:transmembrane transporter activity"/>
    <property type="evidence" value="ECO:0007669"/>
    <property type="project" value="InterPro"/>
</dbReference>
<accession>A0A0K1PMF5</accession>
<dbReference type="EMBL" id="CP012333">
    <property type="protein sequence ID" value="AKU94703.1"/>
    <property type="molecule type" value="Genomic_DNA"/>
</dbReference>
<keyword evidence="7" id="KW-1185">Reference proteome</keyword>
<feature type="region of interest" description="Disordered" evidence="4">
    <location>
        <begin position="1"/>
        <end position="20"/>
    </location>
</feature>
<evidence type="ECO:0000313" key="7">
    <source>
        <dbReference type="Proteomes" id="UP000064967"/>
    </source>
</evidence>
<feature type="transmembrane region" description="Helical" evidence="5">
    <location>
        <begin position="79"/>
        <end position="98"/>
    </location>
</feature>
<dbReference type="AlphaFoldDB" id="A0A0K1PMF5"/>
<feature type="transmembrane region" description="Helical" evidence="5">
    <location>
        <begin position="332"/>
        <end position="354"/>
    </location>
</feature>
<evidence type="ECO:0000256" key="3">
    <source>
        <dbReference type="ARBA" id="ARBA00023136"/>
    </source>
</evidence>
<evidence type="ECO:0000256" key="1">
    <source>
        <dbReference type="ARBA" id="ARBA00022692"/>
    </source>
</evidence>
<feature type="transmembrane region" description="Helical" evidence="5">
    <location>
        <begin position="242"/>
        <end position="271"/>
    </location>
</feature>
<dbReference type="PANTHER" id="PTHR23531">
    <property type="entry name" value="QUINOLENE RESISTANCE PROTEIN NORA"/>
    <property type="match status" value="1"/>
</dbReference>
<dbReference type="PANTHER" id="PTHR23531:SF1">
    <property type="entry name" value="QUINOLENE RESISTANCE PROTEIN NORA"/>
    <property type="match status" value="1"/>
</dbReference>
<sequence length="421" mass="43769">MRRRSVPISGDAPMSELIPKSPRLTDVPRLATRADTTETDMTRLVPVAIVVFLGLMALGLPLAVIPLQVHRVLGFDTTIVGWVMAVESAVTLLTRRFAGRYSDRHGPKRAMTLGLAGAAASGVLYLAAEIPKAGYGSLLFIVLGRVFMGYGESLIFTSGGAWPIGLLGMDKVGKALSWIGIAMFGGIAAGTALGTLLYEHIGFGAAGGATIAAPALAYAVARRLPAVRVEGGEPAPFRRIVAILWRAGAGFFLAGIGYAGVSSFLVLAFAARGWGGGGYALATFGGSFVLARIVLGRWTDDVRTSNFLVGTLLTEVVGLGLLSFAHTPWLGFAGAAIAGFGASMVYPLFALPAMRNVPPASVGTAIGTYDACFDLSLMIAAPAFGWLAELVPVQSVFGCAAIAVLASTFFAVSAYRNGYRT</sequence>
<feature type="transmembrane region" description="Helical" evidence="5">
    <location>
        <begin position="393"/>
        <end position="415"/>
    </location>
</feature>
<dbReference type="InterPro" id="IPR052714">
    <property type="entry name" value="MFS_Exporter"/>
</dbReference>
<evidence type="ECO:0000256" key="4">
    <source>
        <dbReference type="SAM" id="MobiDB-lite"/>
    </source>
</evidence>
<dbReference type="RefSeq" id="WP_205633618.1">
    <property type="nucleotide sequence ID" value="NZ_CP012333.1"/>
</dbReference>